<sequence length="220" mass="22103">MSPLIALLNSAVPVAATVVLGQSLGPVAWIAISIAILGSVLIGIERGERVDGVRPRTIAFAVVAGLGLGFAAVALDQAPSDAGIIPVLLDAGLGAVVLGSLAALARVLPPVRRALAFLDEPDEHGGLMESAVAAEGADSTEAPRRWLPLAIAAGVLTAVANICLMLGLLAGNVAVVAVLINLYPVSTMVLAWLVLRERLSPVQTVGAVLAVVASVLLGTG</sequence>
<protein>
    <submittedName>
        <fullName evidence="8">EamA family transporter</fullName>
    </submittedName>
</protein>
<dbReference type="KEGG" id="agf:ET445_04945"/>
<comment type="subcellular location">
    <subcellularLocation>
        <location evidence="1">Membrane</location>
        <topology evidence="1">Multi-pass membrane protein</topology>
    </subcellularLocation>
</comment>
<dbReference type="InterPro" id="IPR000620">
    <property type="entry name" value="EamA_dom"/>
</dbReference>
<feature type="transmembrane region" description="Helical" evidence="6">
    <location>
        <begin position="174"/>
        <end position="195"/>
    </location>
</feature>
<feature type="transmembrane region" description="Helical" evidence="6">
    <location>
        <begin position="26"/>
        <end position="44"/>
    </location>
</feature>
<gene>
    <name evidence="8" type="ORF">ET445_04945</name>
</gene>
<feature type="domain" description="EamA" evidence="7">
    <location>
        <begin position="141"/>
        <end position="217"/>
    </location>
</feature>
<evidence type="ECO:0000256" key="6">
    <source>
        <dbReference type="SAM" id="Phobius"/>
    </source>
</evidence>
<feature type="transmembrane region" description="Helical" evidence="6">
    <location>
        <begin position="202"/>
        <end position="219"/>
    </location>
</feature>
<keyword evidence="4 6" id="KW-1133">Transmembrane helix</keyword>
<dbReference type="Pfam" id="PF00892">
    <property type="entry name" value="EamA"/>
    <property type="match status" value="1"/>
</dbReference>
<dbReference type="InterPro" id="IPR037185">
    <property type="entry name" value="EmrE-like"/>
</dbReference>
<feature type="transmembrane region" description="Helical" evidence="6">
    <location>
        <begin position="56"/>
        <end position="75"/>
    </location>
</feature>
<dbReference type="AlphaFoldDB" id="A0A4P6FAF9"/>
<dbReference type="Gene3D" id="1.10.3730.20">
    <property type="match status" value="1"/>
</dbReference>
<evidence type="ECO:0000259" key="7">
    <source>
        <dbReference type="Pfam" id="PF00892"/>
    </source>
</evidence>
<name>A0A4P6FAF9_9MICO</name>
<evidence type="ECO:0000256" key="5">
    <source>
        <dbReference type="ARBA" id="ARBA00023136"/>
    </source>
</evidence>
<dbReference type="PANTHER" id="PTHR32322">
    <property type="entry name" value="INNER MEMBRANE TRANSPORTER"/>
    <property type="match status" value="1"/>
</dbReference>
<dbReference type="PANTHER" id="PTHR32322:SF2">
    <property type="entry name" value="EAMA DOMAIN-CONTAINING PROTEIN"/>
    <property type="match status" value="1"/>
</dbReference>
<dbReference type="EMBL" id="CP035491">
    <property type="protein sequence ID" value="QAY72784.1"/>
    <property type="molecule type" value="Genomic_DNA"/>
</dbReference>
<reference evidence="8 9" key="1">
    <citation type="submission" date="2019-01" db="EMBL/GenBank/DDBJ databases">
        <title>Genome sequencing of strain FW100M-8.</title>
        <authorList>
            <person name="Heo J."/>
            <person name="Kim S.-J."/>
            <person name="Kim J.-S."/>
            <person name="Hong S.-B."/>
            <person name="Kwon S.-W."/>
        </authorList>
    </citation>
    <scope>NUCLEOTIDE SEQUENCE [LARGE SCALE GENOMIC DNA]</scope>
    <source>
        <strain evidence="8 9">FW100M-8</strain>
    </source>
</reference>
<feature type="transmembrane region" description="Helical" evidence="6">
    <location>
        <begin position="87"/>
        <end position="108"/>
    </location>
</feature>
<keyword evidence="3 6" id="KW-0812">Transmembrane</keyword>
<dbReference type="SUPFAM" id="SSF103481">
    <property type="entry name" value="Multidrug resistance efflux transporter EmrE"/>
    <property type="match status" value="1"/>
</dbReference>
<proteinExistence type="inferred from homology"/>
<feature type="transmembrane region" description="Helical" evidence="6">
    <location>
        <begin position="146"/>
        <end position="168"/>
    </location>
</feature>
<dbReference type="InterPro" id="IPR050638">
    <property type="entry name" value="AA-Vitamin_Transporters"/>
</dbReference>
<evidence type="ECO:0000313" key="9">
    <source>
        <dbReference type="Proteomes" id="UP000291259"/>
    </source>
</evidence>
<evidence type="ECO:0000256" key="3">
    <source>
        <dbReference type="ARBA" id="ARBA00022692"/>
    </source>
</evidence>
<comment type="similarity">
    <text evidence="2">Belongs to the EamA transporter family.</text>
</comment>
<evidence type="ECO:0000256" key="2">
    <source>
        <dbReference type="ARBA" id="ARBA00007362"/>
    </source>
</evidence>
<evidence type="ECO:0000313" key="8">
    <source>
        <dbReference type="EMBL" id="QAY72784.1"/>
    </source>
</evidence>
<keyword evidence="5 6" id="KW-0472">Membrane</keyword>
<organism evidence="8 9">
    <name type="scientific">Agromyces protaetiae</name>
    <dbReference type="NCBI Taxonomy" id="2509455"/>
    <lineage>
        <taxon>Bacteria</taxon>
        <taxon>Bacillati</taxon>
        <taxon>Actinomycetota</taxon>
        <taxon>Actinomycetes</taxon>
        <taxon>Micrococcales</taxon>
        <taxon>Microbacteriaceae</taxon>
        <taxon>Agromyces</taxon>
    </lineage>
</organism>
<dbReference type="GO" id="GO:0016020">
    <property type="term" value="C:membrane"/>
    <property type="evidence" value="ECO:0007669"/>
    <property type="project" value="UniProtKB-SubCell"/>
</dbReference>
<accession>A0A4P6FAF9</accession>
<evidence type="ECO:0000256" key="1">
    <source>
        <dbReference type="ARBA" id="ARBA00004141"/>
    </source>
</evidence>
<evidence type="ECO:0000256" key="4">
    <source>
        <dbReference type="ARBA" id="ARBA00022989"/>
    </source>
</evidence>
<dbReference type="OrthoDB" id="5123688at2"/>
<dbReference type="Proteomes" id="UP000291259">
    <property type="component" value="Chromosome"/>
</dbReference>
<keyword evidence="9" id="KW-1185">Reference proteome</keyword>